<proteinExistence type="predicted"/>
<dbReference type="Proteomes" id="UP000008177">
    <property type="component" value="Unplaced contigs"/>
</dbReference>
<dbReference type="AlphaFoldDB" id="G2YH91"/>
<sequence length="34" mass="3850">MYRHACGTPNQASAVLSRPRIASFRYPFQGLIQL</sequence>
<protein>
    <submittedName>
        <fullName evidence="1">Uncharacterized protein</fullName>
    </submittedName>
</protein>
<dbReference type="EMBL" id="FQ790334">
    <property type="protein sequence ID" value="CCD51121.1"/>
    <property type="molecule type" value="Genomic_DNA"/>
</dbReference>
<gene>
    <name evidence="1" type="ORF">BofuT4_uP085900.1</name>
</gene>
<reference evidence="2" key="1">
    <citation type="journal article" date="2011" name="PLoS Genet.">
        <title>Genomic analysis of the necrotrophic fungal pathogens Sclerotinia sclerotiorum and Botrytis cinerea.</title>
        <authorList>
            <person name="Amselem J."/>
            <person name="Cuomo C.A."/>
            <person name="van Kan J.A."/>
            <person name="Viaud M."/>
            <person name="Benito E.P."/>
            <person name="Couloux A."/>
            <person name="Coutinho P.M."/>
            <person name="de Vries R.P."/>
            <person name="Dyer P.S."/>
            <person name="Fillinger S."/>
            <person name="Fournier E."/>
            <person name="Gout L."/>
            <person name="Hahn M."/>
            <person name="Kohn L."/>
            <person name="Lapalu N."/>
            <person name="Plummer K.M."/>
            <person name="Pradier J.M."/>
            <person name="Quevillon E."/>
            <person name="Sharon A."/>
            <person name="Simon A."/>
            <person name="ten Have A."/>
            <person name="Tudzynski B."/>
            <person name="Tudzynski P."/>
            <person name="Wincker P."/>
            <person name="Andrew M."/>
            <person name="Anthouard V."/>
            <person name="Beever R.E."/>
            <person name="Beffa R."/>
            <person name="Benoit I."/>
            <person name="Bouzid O."/>
            <person name="Brault B."/>
            <person name="Chen Z."/>
            <person name="Choquer M."/>
            <person name="Collemare J."/>
            <person name="Cotton P."/>
            <person name="Danchin E.G."/>
            <person name="Da Silva C."/>
            <person name="Gautier A."/>
            <person name="Giraud C."/>
            <person name="Giraud T."/>
            <person name="Gonzalez C."/>
            <person name="Grossetete S."/>
            <person name="Guldener U."/>
            <person name="Henrissat B."/>
            <person name="Howlett B.J."/>
            <person name="Kodira C."/>
            <person name="Kretschmer M."/>
            <person name="Lappartient A."/>
            <person name="Leroch M."/>
            <person name="Levis C."/>
            <person name="Mauceli E."/>
            <person name="Neuveglise C."/>
            <person name="Oeser B."/>
            <person name="Pearson M."/>
            <person name="Poulain J."/>
            <person name="Poussereau N."/>
            <person name="Quesneville H."/>
            <person name="Rascle C."/>
            <person name="Schumacher J."/>
            <person name="Segurens B."/>
            <person name="Sexton A."/>
            <person name="Silva E."/>
            <person name="Sirven C."/>
            <person name="Soanes D.M."/>
            <person name="Talbot N.J."/>
            <person name="Templeton M."/>
            <person name="Yandava C."/>
            <person name="Yarden O."/>
            <person name="Zeng Q."/>
            <person name="Rollins J.A."/>
            <person name="Lebrun M.H."/>
            <person name="Dickman M."/>
        </authorList>
    </citation>
    <scope>NUCLEOTIDE SEQUENCE [LARGE SCALE GENOMIC DNA]</scope>
    <source>
        <strain evidence="2">T4</strain>
    </source>
</reference>
<dbReference type="InParanoid" id="G2YH91"/>
<evidence type="ECO:0000313" key="1">
    <source>
        <dbReference type="EMBL" id="CCD51121.1"/>
    </source>
</evidence>
<organism evidence="1 2">
    <name type="scientific">Botryotinia fuckeliana (strain T4)</name>
    <name type="common">Noble rot fungus</name>
    <name type="synonym">Botrytis cinerea</name>
    <dbReference type="NCBI Taxonomy" id="999810"/>
    <lineage>
        <taxon>Eukaryota</taxon>
        <taxon>Fungi</taxon>
        <taxon>Dikarya</taxon>
        <taxon>Ascomycota</taxon>
        <taxon>Pezizomycotina</taxon>
        <taxon>Leotiomycetes</taxon>
        <taxon>Helotiales</taxon>
        <taxon>Sclerotiniaceae</taxon>
        <taxon>Botrytis</taxon>
    </lineage>
</organism>
<dbReference type="HOGENOM" id="CLU_3377006_0_0_1"/>
<accession>G2YH91</accession>
<evidence type="ECO:0000313" key="2">
    <source>
        <dbReference type="Proteomes" id="UP000008177"/>
    </source>
</evidence>
<name>G2YH91_BOTF4</name>